<evidence type="ECO:0000313" key="1">
    <source>
        <dbReference type="EMBL" id="GGM54216.1"/>
    </source>
</evidence>
<organism evidence="1 2">
    <name type="scientific">Porphyromonas pasteri</name>
    <dbReference type="NCBI Taxonomy" id="1583331"/>
    <lineage>
        <taxon>Bacteria</taxon>
        <taxon>Pseudomonadati</taxon>
        <taxon>Bacteroidota</taxon>
        <taxon>Bacteroidia</taxon>
        <taxon>Bacteroidales</taxon>
        <taxon>Porphyromonadaceae</taxon>
        <taxon>Porphyromonas</taxon>
    </lineage>
</organism>
<gene>
    <name evidence="1" type="ORF">GCM10007088_11130</name>
</gene>
<dbReference type="Proteomes" id="UP000653477">
    <property type="component" value="Unassembled WGS sequence"/>
</dbReference>
<accession>A0ABQ2H847</accession>
<dbReference type="RefSeq" id="WP_188808088.1">
    <property type="nucleotide sequence ID" value="NZ_BMPU01000003.1"/>
</dbReference>
<evidence type="ECO:0000313" key="2">
    <source>
        <dbReference type="Proteomes" id="UP000653477"/>
    </source>
</evidence>
<dbReference type="EMBL" id="BMPU01000003">
    <property type="protein sequence ID" value="GGM54216.1"/>
    <property type="molecule type" value="Genomic_DNA"/>
</dbReference>
<comment type="caution">
    <text evidence="1">The sequence shown here is derived from an EMBL/GenBank/DDBJ whole genome shotgun (WGS) entry which is preliminary data.</text>
</comment>
<keyword evidence="2" id="KW-1185">Reference proteome</keyword>
<reference evidence="2" key="1">
    <citation type="journal article" date="2019" name="Int. J. Syst. Evol. Microbiol.">
        <title>The Global Catalogue of Microorganisms (GCM) 10K type strain sequencing project: providing services to taxonomists for standard genome sequencing and annotation.</title>
        <authorList>
            <consortium name="The Broad Institute Genomics Platform"/>
            <consortium name="The Broad Institute Genome Sequencing Center for Infectious Disease"/>
            <person name="Wu L."/>
            <person name="Ma J."/>
        </authorList>
    </citation>
    <scope>NUCLEOTIDE SEQUENCE [LARGE SCALE GENOMIC DNA]</scope>
    <source>
        <strain evidence="2">JCM 30531</strain>
    </source>
</reference>
<sequence>MSLFGKFTKKENTTSPSSVLPTIIETLTKAGYKSQRQTESCVGYDDDGLYCNFCYLENDPEFLLAQATFERGAFSAADELLLHQICAKVNASQKAGKVYIDGEGELTFTVEAFIPSGTPIDLLALHMAKALGSTIAFFHRTYWDLTGDKGE</sequence>
<evidence type="ECO:0008006" key="3">
    <source>
        <dbReference type="Google" id="ProtNLM"/>
    </source>
</evidence>
<protein>
    <recommendedName>
        <fullName evidence="3">YbjN domain-containing protein</fullName>
    </recommendedName>
</protein>
<name>A0ABQ2H847_9PORP</name>
<proteinExistence type="predicted"/>